<feature type="transmembrane region" description="Helical" evidence="5">
    <location>
        <begin position="73"/>
        <end position="90"/>
    </location>
</feature>
<dbReference type="InterPro" id="IPR020846">
    <property type="entry name" value="MFS_dom"/>
</dbReference>
<dbReference type="Proteomes" id="UP000218231">
    <property type="component" value="Unassembled WGS sequence"/>
</dbReference>
<comment type="subcellular location">
    <subcellularLocation>
        <location evidence="1">Membrane</location>
        <topology evidence="1">Multi-pass membrane protein</topology>
    </subcellularLocation>
</comment>
<dbReference type="GO" id="GO:0022857">
    <property type="term" value="F:transmembrane transporter activity"/>
    <property type="evidence" value="ECO:0007669"/>
    <property type="project" value="InterPro"/>
</dbReference>
<proteinExistence type="predicted"/>
<feature type="transmembrane region" description="Helical" evidence="5">
    <location>
        <begin position="42"/>
        <end position="61"/>
    </location>
</feature>
<evidence type="ECO:0000313" key="7">
    <source>
        <dbReference type="EMBL" id="PAV79086.1"/>
    </source>
</evidence>
<feature type="transmembrane region" description="Helical" evidence="5">
    <location>
        <begin position="387"/>
        <end position="406"/>
    </location>
</feature>
<feature type="transmembrane region" description="Helical" evidence="5">
    <location>
        <begin position="158"/>
        <end position="177"/>
    </location>
</feature>
<evidence type="ECO:0000256" key="5">
    <source>
        <dbReference type="SAM" id="Phobius"/>
    </source>
</evidence>
<feature type="transmembrane region" description="Helical" evidence="5">
    <location>
        <begin position="496"/>
        <end position="517"/>
    </location>
</feature>
<gene>
    <name evidence="7" type="ORF">WR25_03188</name>
</gene>
<accession>A0A2A2KYK0</accession>
<feature type="domain" description="Major facilitator superfamily (MFS) profile" evidence="6">
    <location>
        <begin position="1"/>
        <end position="410"/>
    </location>
</feature>
<evidence type="ECO:0000259" key="6">
    <source>
        <dbReference type="PROSITE" id="PS50850"/>
    </source>
</evidence>
<dbReference type="SUPFAM" id="SSF103473">
    <property type="entry name" value="MFS general substrate transporter"/>
    <property type="match status" value="1"/>
</dbReference>
<organism evidence="7 8">
    <name type="scientific">Diploscapter pachys</name>
    <dbReference type="NCBI Taxonomy" id="2018661"/>
    <lineage>
        <taxon>Eukaryota</taxon>
        <taxon>Metazoa</taxon>
        <taxon>Ecdysozoa</taxon>
        <taxon>Nematoda</taxon>
        <taxon>Chromadorea</taxon>
        <taxon>Rhabditida</taxon>
        <taxon>Rhabditina</taxon>
        <taxon>Rhabditomorpha</taxon>
        <taxon>Rhabditoidea</taxon>
        <taxon>Rhabditidae</taxon>
        <taxon>Diploscapter</taxon>
    </lineage>
</organism>
<dbReference type="GO" id="GO:0016020">
    <property type="term" value="C:membrane"/>
    <property type="evidence" value="ECO:0007669"/>
    <property type="project" value="UniProtKB-SubCell"/>
</dbReference>
<dbReference type="PROSITE" id="PS50850">
    <property type="entry name" value="MFS"/>
    <property type="match status" value="1"/>
</dbReference>
<evidence type="ECO:0000256" key="4">
    <source>
        <dbReference type="ARBA" id="ARBA00023136"/>
    </source>
</evidence>
<dbReference type="EMBL" id="LIAE01007466">
    <property type="protein sequence ID" value="PAV79086.1"/>
    <property type="molecule type" value="Genomic_DNA"/>
</dbReference>
<keyword evidence="2 5" id="KW-0812">Transmembrane</keyword>
<evidence type="ECO:0000256" key="1">
    <source>
        <dbReference type="ARBA" id="ARBA00004141"/>
    </source>
</evidence>
<keyword evidence="8" id="KW-1185">Reference proteome</keyword>
<dbReference type="InterPro" id="IPR036259">
    <property type="entry name" value="MFS_trans_sf"/>
</dbReference>
<dbReference type="InterPro" id="IPR005828">
    <property type="entry name" value="MFS_sugar_transport-like"/>
</dbReference>
<keyword evidence="3 5" id="KW-1133">Transmembrane helix</keyword>
<dbReference type="PROSITE" id="PS00217">
    <property type="entry name" value="SUGAR_TRANSPORT_2"/>
    <property type="match status" value="1"/>
</dbReference>
<protein>
    <recommendedName>
        <fullName evidence="6">Major facilitator superfamily (MFS) profile domain-containing protein</fullName>
    </recommendedName>
</protein>
<dbReference type="Gene3D" id="1.20.1250.20">
    <property type="entry name" value="MFS general substrate transporter like domains"/>
    <property type="match status" value="1"/>
</dbReference>
<comment type="caution">
    <text evidence="7">The sequence shown here is derived from an EMBL/GenBank/DDBJ whole genome shotgun (WGS) entry which is preliminary data.</text>
</comment>
<dbReference type="InterPro" id="IPR005829">
    <property type="entry name" value="Sugar_transporter_CS"/>
</dbReference>
<sequence length="529" mass="60162">DGPISSNCDVLKSCKGNLTFVNNQFYSMRQEMNWLCPPNSKYASMFSSIIFVGVFFGTITWGTIGDLIGRKPATIASLTISMSANLYIGFAPPKPLLLIFIRCIVGFGIGGAIVAGFTLVMEMLLPHQRMPLRTLFNWGYGRLLLTLICMWFPDWRQSVLVCTLVAMPSIFIVLFVFPESPTWLHSKGRLREMEATERYMAKIGGVEYVPTKRNELEHSKTLCQVIRTRGLFRRLAVLWCMWFVSSFCSYATDFYSNTISGDLYVNQILFAIFIIISKKVLLVIDTIFPNFKRRTLHQGSWIIVIMLFLGLTIMKISDYSGVVFLTFNLLGTVFMELAWDANQLCVIESMETSCRSSATGSCSLIARVGGILAPFLAHLAYVWPPLVYAFVVVMGTGILIISYLFLVETKGVNLDKVHIDEDPTEETRMVTDTKMIKEDIPEPNLNETELEQFIFTLGGYGEYFDREYYTRRTRFSTMLAEINYDLLDRGVYLNKFYAFILLIVASITLLFTMLVILDRSHKTFNQGPI</sequence>
<feature type="non-terminal residue" evidence="7">
    <location>
        <position position="1"/>
    </location>
</feature>
<feature type="transmembrane region" description="Helical" evidence="5">
    <location>
        <begin position="264"/>
        <end position="284"/>
    </location>
</feature>
<keyword evidence="4 5" id="KW-0472">Membrane</keyword>
<dbReference type="PANTHER" id="PTHR24064">
    <property type="entry name" value="SOLUTE CARRIER FAMILY 22 MEMBER"/>
    <property type="match status" value="1"/>
</dbReference>
<dbReference type="STRING" id="2018661.A0A2A2KYK0"/>
<feature type="transmembrane region" description="Helical" evidence="5">
    <location>
        <begin position="235"/>
        <end position="252"/>
    </location>
</feature>
<reference evidence="7 8" key="1">
    <citation type="journal article" date="2017" name="Curr. Biol.">
        <title>Genome architecture and evolution of a unichromosomal asexual nematode.</title>
        <authorList>
            <person name="Fradin H."/>
            <person name="Zegar C."/>
            <person name="Gutwein M."/>
            <person name="Lucas J."/>
            <person name="Kovtun M."/>
            <person name="Corcoran D."/>
            <person name="Baugh L.R."/>
            <person name="Kiontke K."/>
            <person name="Gunsalus K."/>
            <person name="Fitch D.H."/>
            <person name="Piano F."/>
        </authorList>
    </citation>
    <scope>NUCLEOTIDE SEQUENCE [LARGE SCALE GENOMIC DNA]</scope>
    <source>
        <strain evidence="7">PF1309</strain>
    </source>
</reference>
<dbReference type="OrthoDB" id="5296287at2759"/>
<evidence type="ECO:0000313" key="8">
    <source>
        <dbReference type="Proteomes" id="UP000218231"/>
    </source>
</evidence>
<dbReference type="Pfam" id="PF00083">
    <property type="entry name" value="Sugar_tr"/>
    <property type="match status" value="1"/>
</dbReference>
<evidence type="ECO:0000256" key="2">
    <source>
        <dbReference type="ARBA" id="ARBA00022692"/>
    </source>
</evidence>
<feature type="transmembrane region" description="Helical" evidence="5">
    <location>
        <begin position="96"/>
        <end position="120"/>
    </location>
</feature>
<name>A0A2A2KYK0_9BILA</name>
<evidence type="ECO:0000256" key="3">
    <source>
        <dbReference type="ARBA" id="ARBA00022989"/>
    </source>
</evidence>
<dbReference type="AlphaFoldDB" id="A0A2A2KYK0"/>